<dbReference type="Pfam" id="PF00072">
    <property type="entry name" value="Response_reg"/>
    <property type="match status" value="1"/>
</dbReference>
<feature type="transmembrane region" description="Helical" evidence="18">
    <location>
        <begin position="428"/>
        <end position="447"/>
    </location>
</feature>
<dbReference type="SMART" id="SM00448">
    <property type="entry name" value="REC"/>
    <property type="match status" value="1"/>
</dbReference>
<dbReference type="CDD" id="cd17546">
    <property type="entry name" value="REC_hyHK_CKI1_RcsC-like"/>
    <property type="match status" value="1"/>
</dbReference>
<evidence type="ECO:0000313" key="22">
    <source>
        <dbReference type="EMBL" id="WOX31104.1"/>
    </source>
</evidence>
<feature type="transmembrane region" description="Helical" evidence="18">
    <location>
        <begin position="163"/>
        <end position="183"/>
    </location>
</feature>
<comment type="subunit">
    <text evidence="14">At low DSF concentrations, interacts with RpfF.</text>
</comment>
<dbReference type="InterPro" id="IPR004358">
    <property type="entry name" value="Sig_transdc_His_kin-like_C"/>
</dbReference>
<dbReference type="GO" id="GO:0005524">
    <property type="term" value="F:ATP binding"/>
    <property type="evidence" value="ECO:0007669"/>
    <property type="project" value="UniProtKB-KW"/>
</dbReference>
<dbReference type="InterPro" id="IPR036097">
    <property type="entry name" value="HisK_dim/P_sf"/>
</dbReference>
<evidence type="ECO:0000256" key="11">
    <source>
        <dbReference type="ARBA" id="ARBA00022989"/>
    </source>
</evidence>
<dbReference type="FunFam" id="1.10.287.130:FF:000002">
    <property type="entry name" value="Two-component osmosensing histidine kinase"/>
    <property type="match status" value="1"/>
</dbReference>
<dbReference type="InterPro" id="IPR011006">
    <property type="entry name" value="CheY-like_superfamily"/>
</dbReference>
<evidence type="ECO:0000256" key="5">
    <source>
        <dbReference type="ARBA" id="ARBA00022553"/>
    </source>
</evidence>
<dbReference type="SUPFAM" id="SSF55874">
    <property type="entry name" value="ATPase domain of HSP90 chaperone/DNA topoisomerase II/histidine kinase"/>
    <property type="match status" value="1"/>
</dbReference>
<evidence type="ECO:0000256" key="17">
    <source>
        <dbReference type="SAM" id="Coils"/>
    </source>
</evidence>
<dbReference type="AlphaFoldDB" id="A0A8I2KLZ3"/>
<dbReference type="Gene3D" id="3.40.50.2300">
    <property type="match status" value="1"/>
</dbReference>
<sequence>MNQKQALIITLVLGVLGGLANLLPIWFLDSSEFLFGQLFVLFILLLCGWRYAIIAVIIGAGFIWYRWEHAWPSVVFFFEVLWLHFVCVRFAKPFFVRGIVYWILLGLPALFIFGYFALELPLLVIFTALAKYLINAGICLAVVDLLSFFFTRSKWQGMPLNQILNSTVNLVIVLVVLMTTVVLTNNYYKRIEAEIKTQLEEASGSIVAQIDDYLDAYRRAMVISATDVSLGIDADYVIERLLKTHANFRTAIVADKDANVTHLYPQHFADTMKGTNANVSDRDYFIKASEYPEGFVSGIFQGRGFDEAPIVAISAPIFIAEEFKGIVEGSLIFGSFERFIPKILAEDANLIVLDKHKRVVYSSLKTEFKTLDMPSDVVLQALFDKESSTFEDSTEQILFKQTAVSKQYEWSVITMLDRKYLNLVAAEAWSDALGLALAIIILSSIFVRQLTRLLVRPIVALSHDIRAYEPSTLIENSANADSSFLEIIELQQQFNQLAFKLTLSFTKQNQASLENERLNRKLTDFNRELEQQVAEKTEELTKAVEAANAANHSKSRFLANMSHEIRTPLNGIIGMSDSLIREQSLSNEMADQITIIRQSAKNLMLILNDILDYSKIEAGALKIERRVVNLQEMLDSLVSIFKISNVRYGVEFKYEKGTELPTYLELDELRVSQVVNNLLSNAGKFTNKGQITFSVHYDSGILKFTVADTGIGISKAQQETLFHEFTQADLSTTRKFGGTGLGLAISKKLVEAMHGEIRIHSELGLGSQFYVDIPASKGQGVKREQQEVGAPDFNGLDILLVEDNKINQVVVGKLLEKTHCLLDKVDDGVEALVAMKAKNYALVLMDCQMPNMDGFACTKAIRNEPNIYGNPHIIAITANAYEEDKQKCIQAGMDDFIAKPIDINELYQKLSEWQRSELPDSETLDKG</sequence>
<keyword evidence="17" id="KW-0175">Coiled coil</keyword>
<dbReference type="PANTHER" id="PTHR45339">
    <property type="entry name" value="HYBRID SIGNAL TRANSDUCTION HISTIDINE KINASE J"/>
    <property type="match status" value="1"/>
</dbReference>
<evidence type="ECO:0000256" key="3">
    <source>
        <dbReference type="ARBA" id="ARBA00012438"/>
    </source>
</evidence>
<evidence type="ECO:0000256" key="16">
    <source>
        <dbReference type="PROSITE-ProRule" id="PRU00169"/>
    </source>
</evidence>
<organism evidence="21 23">
    <name type="scientific">Pseudoalteromonas maricaloris</name>
    <dbReference type="NCBI Taxonomy" id="184924"/>
    <lineage>
        <taxon>Bacteria</taxon>
        <taxon>Pseudomonadati</taxon>
        <taxon>Pseudomonadota</taxon>
        <taxon>Gammaproteobacteria</taxon>
        <taxon>Alteromonadales</taxon>
        <taxon>Pseudoalteromonadaceae</taxon>
        <taxon>Pseudoalteromonas</taxon>
    </lineage>
</organism>
<dbReference type="InterPro" id="IPR003661">
    <property type="entry name" value="HisK_dim/P_dom"/>
</dbReference>
<dbReference type="GO" id="GO:0005886">
    <property type="term" value="C:plasma membrane"/>
    <property type="evidence" value="ECO:0007669"/>
    <property type="project" value="UniProtKB-SubCell"/>
</dbReference>
<evidence type="ECO:0000256" key="12">
    <source>
        <dbReference type="ARBA" id="ARBA00023012"/>
    </source>
</evidence>
<feature type="modified residue" description="4-aspartylphosphate" evidence="16">
    <location>
        <position position="846"/>
    </location>
</feature>
<dbReference type="InterPro" id="IPR033479">
    <property type="entry name" value="dCache_1"/>
</dbReference>
<evidence type="ECO:0000313" key="24">
    <source>
        <dbReference type="Proteomes" id="UP001304419"/>
    </source>
</evidence>
<dbReference type="Pfam" id="PF02518">
    <property type="entry name" value="HATPase_c"/>
    <property type="match status" value="1"/>
</dbReference>
<proteinExistence type="predicted"/>
<dbReference type="GO" id="GO:0000155">
    <property type="term" value="F:phosphorelay sensor kinase activity"/>
    <property type="evidence" value="ECO:0007669"/>
    <property type="project" value="InterPro"/>
</dbReference>
<keyword evidence="4" id="KW-1003">Cell membrane</keyword>
<feature type="transmembrane region" description="Helical" evidence="18">
    <location>
        <begin position="6"/>
        <end position="27"/>
    </location>
</feature>
<keyword evidence="8" id="KW-0547">Nucleotide-binding</keyword>
<dbReference type="Pfam" id="PF02743">
    <property type="entry name" value="dCache_1"/>
    <property type="match status" value="1"/>
</dbReference>
<keyword evidence="13 18" id="KW-0472">Membrane</keyword>
<evidence type="ECO:0000256" key="15">
    <source>
        <dbReference type="ARBA" id="ARBA00068150"/>
    </source>
</evidence>
<feature type="transmembrane region" description="Helical" evidence="18">
    <location>
        <begin position="39"/>
        <end position="64"/>
    </location>
</feature>
<evidence type="ECO:0000256" key="18">
    <source>
        <dbReference type="SAM" id="Phobius"/>
    </source>
</evidence>
<evidence type="ECO:0000256" key="2">
    <source>
        <dbReference type="ARBA" id="ARBA00004651"/>
    </source>
</evidence>
<dbReference type="PANTHER" id="PTHR45339:SF1">
    <property type="entry name" value="HYBRID SIGNAL TRANSDUCTION HISTIDINE KINASE J"/>
    <property type="match status" value="1"/>
</dbReference>
<evidence type="ECO:0000259" key="19">
    <source>
        <dbReference type="PROSITE" id="PS50109"/>
    </source>
</evidence>
<feature type="transmembrane region" description="Helical" evidence="18">
    <location>
        <begin position="70"/>
        <end position="88"/>
    </location>
</feature>
<dbReference type="SMART" id="SM00387">
    <property type="entry name" value="HATPase_c"/>
    <property type="match status" value="1"/>
</dbReference>
<dbReference type="RefSeq" id="WP_193522154.1">
    <property type="nucleotide sequence ID" value="NZ_CBCSDF010000009.1"/>
</dbReference>
<dbReference type="SUPFAM" id="SSF52172">
    <property type="entry name" value="CheY-like"/>
    <property type="match status" value="1"/>
</dbReference>
<dbReference type="Gene3D" id="1.10.287.130">
    <property type="match status" value="1"/>
</dbReference>
<keyword evidence="6" id="KW-0808">Transferase</keyword>
<name>A0A8I2KLZ3_9GAMM</name>
<evidence type="ECO:0000256" key="7">
    <source>
        <dbReference type="ARBA" id="ARBA00022692"/>
    </source>
</evidence>
<evidence type="ECO:0000259" key="20">
    <source>
        <dbReference type="PROSITE" id="PS50110"/>
    </source>
</evidence>
<dbReference type="CDD" id="cd16922">
    <property type="entry name" value="HATPase_EvgS-ArcB-TorS-like"/>
    <property type="match status" value="1"/>
</dbReference>
<reference evidence="21" key="1">
    <citation type="submission" date="2019-10" db="EMBL/GenBank/DDBJ databases">
        <authorList>
            <person name="Paulsen S."/>
        </authorList>
    </citation>
    <scope>NUCLEOTIDE SEQUENCE</scope>
    <source>
        <strain evidence="21">LMG 19692</strain>
    </source>
</reference>
<dbReference type="EC" id="2.7.13.3" evidence="3"/>
<accession>A0A8I2KLZ3</accession>
<dbReference type="SMART" id="SM00388">
    <property type="entry name" value="HisKA"/>
    <property type="match status" value="1"/>
</dbReference>
<dbReference type="InterPro" id="IPR036890">
    <property type="entry name" value="HATPase_C_sf"/>
</dbReference>
<evidence type="ECO:0000313" key="21">
    <source>
        <dbReference type="EMBL" id="NLR22715.1"/>
    </source>
</evidence>
<dbReference type="FunFam" id="3.30.565.10:FF:000010">
    <property type="entry name" value="Sensor histidine kinase RcsC"/>
    <property type="match status" value="1"/>
</dbReference>
<feature type="transmembrane region" description="Helical" evidence="18">
    <location>
        <begin position="100"/>
        <end position="126"/>
    </location>
</feature>
<dbReference type="Gene3D" id="3.30.565.10">
    <property type="entry name" value="Histidine kinase-like ATPase, C-terminal domain"/>
    <property type="match status" value="1"/>
</dbReference>
<evidence type="ECO:0000256" key="8">
    <source>
        <dbReference type="ARBA" id="ARBA00022741"/>
    </source>
</evidence>
<dbReference type="InterPro" id="IPR005467">
    <property type="entry name" value="His_kinase_dom"/>
</dbReference>
<dbReference type="CDD" id="cd00082">
    <property type="entry name" value="HisKA"/>
    <property type="match status" value="1"/>
</dbReference>
<keyword evidence="24" id="KW-1185">Reference proteome</keyword>
<keyword evidence="5 16" id="KW-0597">Phosphoprotein</keyword>
<evidence type="ECO:0000313" key="23">
    <source>
        <dbReference type="Proteomes" id="UP000646877"/>
    </source>
</evidence>
<reference evidence="22 24" key="2">
    <citation type="submission" date="2023-10" db="EMBL/GenBank/DDBJ databases">
        <title>To unveil natural product biosynthetic capacity in Pseudoalteromonas.</title>
        <authorList>
            <person name="Wang J."/>
        </authorList>
    </citation>
    <scope>NUCLEOTIDE SEQUENCE [LARGE SCALE GENOMIC DNA]</scope>
    <source>
        <strain evidence="22 24">DSM 15914</strain>
    </source>
</reference>
<keyword evidence="9" id="KW-0418">Kinase</keyword>
<comment type="subcellular location">
    <subcellularLocation>
        <location evidence="2">Cell membrane</location>
        <topology evidence="2">Multi-pass membrane protein</topology>
    </subcellularLocation>
</comment>
<dbReference type="Pfam" id="PF00512">
    <property type="entry name" value="HisKA"/>
    <property type="match status" value="1"/>
</dbReference>
<dbReference type="EMBL" id="CP137579">
    <property type="protein sequence ID" value="WOX31104.1"/>
    <property type="molecule type" value="Genomic_DNA"/>
</dbReference>
<gene>
    <name evidence="21" type="ORF">F9Y85_15680</name>
    <name evidence="22" type="ORF">R5H13_19350</name>
</gene>
<evidence type="ECO:0000256" key="13">
    <source>
        <dbReference type="ARBA" id="ARBA00023136"/>
    </source>
</evidence>
<dbReference type="CDD" id="cd12914">
    <property type="entry name" value="PDC1_DGC_like"/>
    <property type="match status" value="1"/>
</dbReference>
<evidence type="ECO:0000256" key="6">
    <source>
        <dbReference type="ARBA" id="ARBA00022679"/>
    </source>
</evidence>
<keyword evidence="12" id="KW-0902">Two-component regulatory system</keyword>
<evidence type="ECO:0000256" key="10">
    <source>
        <dbReference type="ARBA" id="ARBA00022840"/>
    </source>
</evidence>
<dbReference type="Proteomes" id="UP001304419">
    <property type="component" value="Chromosome 2"/>
</dbReference>
<feature type="domain" description="Histidine kinase" evidence="19">
    <location>
        <begin position="560"/>
        <end position="777"/>
    </location>
</feature>
<evidence type="ECO:0000256" key="1">
    <source>
        <dbReference type="ARBA" id="ARBA00000085"/>
    </source>
</evidence>
<dbReference type="InterPro" id="IPR001789">
    <property type="entry name" value="Sig_transdc_resp-reg_receiver"/>
</dbReference>
<evidence type="ECO:0000256" key="9">
    <source>
        <dbReference type="ARBA" id="ARBA00022777"/>
    </source>
</evidence>
<keyword evidence="10" id="KW-0067">ATP-binding</keyword>
<keyword evidence="7 18" id="KW-0812">Transmembrane</keyword>
<dbReference type="EMBL" id="WEIA01000010">
    <property type="protein sequence ID" value="NLR22715.1"/>
    <property type="molecule type" value="Genomic_DNA"/>
</dbReference>
<dbReference type="PROSITE" id="PS50110">
    <property type="entry name" value="RESPONSE_REGULATORY"/>
    <property type="match status" value="1"/>
</dbReference>
<comment type="catalytic activity">
    <reaction evidence="1">
        <text>ATP + protein L-histidine = ADP + protein N-phospho-L-histidine.</text>
        <dbReference type="EC" id="2.7.13.3"/>
    </reaction>
</comment>
<keyword evidence="11 18" id="KW-1133">Transmembrane helix</keyword>
<feature type="coiled-coil region" evidence="17">
    <location>
        <begin position="508"/>
        <end position="546"/>
    </location>
</feature>
<dbReference type="PROSITE" id="PS50109">
    <property type="entry name" value="HIS_KIN"/>
    <property type="match status" value="1"/>
</dbReference>
<protein>
    <recommendedName>
        <fullName evidence="15">Sensory/regulatory protein RpfC</fullName>
        <ecNumber evidence="3">2.7.13.3</ecNumber>
    </recommendedName>
</protein>
<evidence type="ECO:0000256" key="4">
    <source>
        <dbReference type="ARBA" id="ARBA00022475"/>
    </source>
</evidence>
<feature type="transmembrane region" description="Helical" evidence="18">
    <location>
        <begin position="132"/>
        <end position="151"/>
    </location>
</feature>
<dbReference type="PRINTS" id="PR00344">
    <property type="entry name" value="BCTRLSENSOR"/>
</dbReference>
<dbReference type="Proteomes" id="UP000646877">
    <property type="component" value="Unassembled WGS sequence"/>
</dbReference>
<evidence type="ECO:0000256" key="14">
    <source>
        <dbReference type="ARBA" id="ARBA00064003"/>
    </source>
</evidence>
<feature type="domain" description="Response regulatory" evidence="20">
    <location>
        <begin position="797"/>
        <end position="914"/>
    </location>
</feature>
<dbReference type="SUPFAM" id="SSF47384">
    <property type="entry name" value="Homodimeric domain of signal transducing histidine kinase"/>
    <property type="match status" value="1"/>
</dbReference>
<dbReference type="InterPro" id="IPR003594">
    <property type="entry name" value="HATPase_dom"/>
</dbReference>
<dbReference type="Gene3D" id="3.30.450.20">
    <property type="entry name" value="PAS domain"/>
    <property type="match status" value="1"/>
</dbReference>